<dbReference type="EMBL" id="CAEZYH010000067">
    <property type="protein sequence ID" value="CAB4725368.1"/>
    <property type="molecule type" value="Genomic_DNA"/>
</dbReference>
<evidence type="ECO:0000313" key="3">
    <source>
        <dbReference type="EMBL" id="CAB4780390.1"/>
    </source>
</evidence>
<reference evidence="2" key="1">
    <citation type="submission" date="2020-05" db="EMBL/GenBank/DDBJ databases">
        <authorList>
            <person name="Chiriac C."/>
            <person name="Salcher M."/>
            <person name="Ghai R."/>
            <person name="Kavagutti S V."/>
        </authorList>
    </citation>
    <scope>NUCLEOTIDE SEQUENCE</scope>
</reference>
<accession>A0A6J6RSN0</accession>
<organism evidence="2">
    <name type="scientific">freshwater metagenome</name>
    <dbReference type="NCBI Taxonomy" id="449393"/>
    <lineage>
        <taxon>unclassified sequences</taxon>
        <taxon>metagenomes</taxon>
        <taxon>ecological metagenomes</taxon>
    </lineage>
</organism>
<gene>
    <name evidence="2" type="ORF">UFOPK2658_01359</name>
    <name evidence="3" type="ORF">UFOPK2880_01406</name>
</gene>
<name>A0A6J6RSN0_9ZZZZ</name>
<dbReference type="InterPro" id="IPR029060">
    <property type="entry name" value="PIN-like_dom_sf"/>
</dbReference>
<dbReference type="Pfam" id="PF01850">
    <property type="entry name" value="PIN"/>
    <property type="match status" value="1"/>
</dbReference>
<evidence type="ECO:0000259" key="1">
    <source>
        <dbReference type="Pfam" id="PF01850"/>
    </source>
</evidence>
<sequence length="134" mass="14800">MMLFLDSSALLSVAIEGRGRQVVIDALENDAQWCASALALSEALALVPRLTDEQILQDDVEDAVRLLWDRIHIVPVDQMCLDRAAMIAREQPVHINDAIHLAAAERLPRPLQFITFDPAQIPVALSMGYDVISS</sequence>
<protein>
    <submittedName>
        <fullName evidence="2">Unannotated protein</fullName>
    </submittedName>
</protein>
<dbReference type="Gene3D" id="3.40.50.1010">
    <property type="entry name" value="5'-nuclease"/>
    <property type="match status" value="1"/>
</dbReference>
<dbReference type="InterPro" id="IPR002716">
    <property type="entry name" value="PIN_dom"/>
</dbReference>
<evidence type="ECO:0000313" key="2">
    <source>
        <dbReference type="EMBL" id="CAB4725368.1"/>
    </source>
</evidence>
<dbReference type="AlphaFoldDB" id="A0A6J6RSN0"/>
<dbReference type="EMBL" id="CAEZZP010000104">
    <property type="protein sequence ID" value="CAB4780390.1"/>
    <property type="molecule type" value="Genomic_DNA"/>
</dbReference>
<dbReference type="SUPFAM" id="SSF88723">
    <property type="entry name" value="PIN domain-like"/>
    <property type="match status" value="1"/>
</dbReference>
<proteinExistence type="predicted"/>
<feature type="domain" description="PIN" evidence="1">
    <location>
        <begin position="4"/>
        <end position="118"/>
    </location>
</feature>